<dbReference type="GeneID" id="92759956"/>
<sequence>MSKRTSTSHRKQTGTDADSSFFRSRQNLVGVVVAFLVIIVHIVVGLGVLWPLVAICGWGAGVMLTPKKQPPAIEKKAIPLQTGLKRTLTTTMRKLDKAEVPDRVMDTAKDLQRNTKYVLANWDDLEGQPEHQLTMNDVVNVYFPQVVGDYIDVPNKLHPDAVESVVKSIHSLDQAVERIRDGIIRHSLDTLSSNAKSLESKFASPTLTQQIESSSAAAGNDNNKVLKGADNEENPRAKRKLREYPAFED</sequence>
<dbReference type="EMBL" id="CP066007">
    <property type="protein sequence ID" value="QQB45828.1"/>
    <property type="molecule type" value="Genomic_DNA"/>
</dbReference>
<proteinExistence type="predicted"/>
<gene>
    <name evidence="3" type="ORF">I6I10_10130</name>
</gene>
<dbReference type="OrthoDB" id="4408924at2"/>
<dbReference type="RefSeq" id="WP_070738988.1">
    <property type="nucleotide sequence ID" value="NZ_CP066007.1"/>
</dbReference>
<feature type="compositionally biased region" description="Basic and acidic residues" evidence="1">
    <location>
        <begin position="227"/>
        <end position="249"/>
    </location>
</feature>
<feature type="transmembrane region" description="Helical" evidence="2">
    <location>
        <begin position="28"/>
        <end position="53"/>
    </location>
</feature>
<accession>A0A7T4JUF6</accession>
<keyword evidence="2" id="KW-0472">Membrane</keyword>
<name>A0A7T4JUF6_9CORY</name>
<evidence type="ECO:0000256" key="1">
    <source>
        <dbReference type="SAM" id="MobiDB-lite"/>
    </source>
</evidence>
<protein>
    <submittedName>
        <fullName evidence="3">Uncharacterized protein</fullName>
    </submittedName>
</protein>
<evidence type="ECO:0000256" key="2">
    <source>
        <dbReference type="SAM" id="Phobius"/>
    </source>
</evidence>
<keyword evidence="2" id="KW-1133">Transmembrane helix</keyword>
<feature type="region of interest" description="Disordered" evidence="1">
    <location>
        <begin position="212"/>
        <end position="249"/>
    </location>
</feature>
<evidence type="ECO:0000313" key="4">
    <source>
        <dbReference type="Proteomes" id="UP000596145"/>
    </source>
</evidence>
<organism evidence="3 4">
    <name type="scientific">Corynebacterium glucuronolyticum</name>
    <dbReference type="NCBI Taxonomy" id="39791"/>
    <lineage>
        <taxon>Bacteria</taxon>
        <taxon>Bacillati</taxon>
        <taxon>Actinomycetota</taxon>
        <taxon>Actinomycetes</taxon>
        <taxon>Mycobacteriales</taxon>
        <taxon>Corynebacteriaceae</taxon>
        <taxon>Corynebacterium</taxon>
    </lineage>
</organism>
<feature type="compositionally biased region" description="Polar residues" evidence="1">
    <location>
        <begin position="212"/>
        <end position="223"/>
    </location>
</feature>
<keyword evidence="2" id="KW-0812">Transmembrane</keyword>
<reference evidence="3 4" key="1">
    <citation type="submission" date="2020-12" db="EMBL/GenBank/DDBJ databases">
        <title>FDA dAtabase for Regulatory Grade micrObial Sequences (FDA-ARGOS): Supporting development and validation of Infectious Disease Dx tests.</title>
        <authorList>
            <person name="Sproer C."/>
            <person name="Gronow S."/>
            <person name="Severitt S."/>
            <person name="Schroder I."/>
            <person name="Tallon L."/>
            <person name="Sadzewicz L."/>
            <person name="Zhao X."/>
            <person name="Boylan J."/>
            <person name="Ott S."/>
            <person name="Bowen H."/>
            <person name="Vavikolanu K."/>
            <person name="Mehta A."/>
            <person name="Aluvathingal J."/>
            <person name="Nadendla S."/>
            <person name="Lowell S."/>
            <person name="Myers T."/>
            <person name="Yan Y."/>
            <person name="Sichtig H."/>
        </authorList>
    </citation>
    <scope>NUCLEOTIDE SEQUENCE [LARGE SCALE GENOMIC DNA]</scope>
    <source>
        <strain evidence="3 4">FDAARGOS_1053</strain>
    </source>
</reference>
<evidence type="ECO:0000313" key="3">
    <source>
        <dbReference type="EMBL" id="QQB45828.1"/>
    </source>
</evidence>
<dbReference type="Proteomes" id="UP000596145">
    <property type="component" value="Chromosome"/>
</dbReference>
<dbReference type="AlphaFoldDB" id="A0A7T4JUF6"/>